<accession>A0ABU0UPU6</accession>
<evidence type="ECO:0000256" key="1">
    <source>
        <dbReference type="SAM" id="MobiDB-lite"/>
    </source>
</evidence>
<dbReference type="Pfam" id="PF18834">
    <property type="entry name" value="LPD22"/>
    <property type="match status" value="1"/>
</dbReference>
<proteinExistence type="predicted"/>
<feature type="compositionally biased region" description="Basic and acidic residues" evidence="1">
    <location>
        <begin position="285"/>
        <end position="299"/>
    </location>
</feature>
<comment type="caution">
    <text evidence="3">The sequence shown here is derived from an EMBL/GenBank/DDBJ whole genome shotgun (WGS) entry which is preliminary data.</text>
</comment>
<evidence type="ECO:0000259" key="2">
    <source>
        <dbReference type="Pfam" id="PF18834"/>
    </source>
</evidence>
<dbReference type="Proteomes" id="UP001224781">
    <property type="component" value="Unassembled WGS sequence"/>
</dbReference>
<sequence length="735" mass="79317">MPTPNEYLEWKRYQRDSVGNTTNLILNNAQQVNPDVFANDMKLGNAFGISADVAAASRDMLLEWLQRSHNQAMLKGSPRTAQWLKNSDNIRLAWDDVENLTWLEYTVGNLGESVKRPIGKVISQVGAVLEGAGQLMHPPVWVPPEIVVRIARAKSLSPEDVAKLRADIPKQGQIKDTWAQYVLSNVLSGYQTEDQVYEFFRTRRLEAENDPVGGIEWASNNLQFAGEHVQDFGDELFPAYPGLKDGIGQKVGDVIGEVAFEAIINRLVGPKGAKVINTLKSAGEQTRDERERGGNENDQSKAAIGGVVLEVLDFIPGDKKLKFAFLEKILGKRAGELLPEVVGEGTKEALKKVGENFIAQNLSDPQRSLTDGTVEAFFTGAGQHALGESTKKLFGLPDGADEVPKPVRSSTMIEDIGQRASESKLRARSPITYRDHVDAITRGSPMETIYIPVSPFDALNRRLAGEGKVQLENLPGIGKAQVDVARVTGGDVGVRTSTYTTDIAGTEIAPLFHDYGRFDPTAKTPAEIRDLKLKHSEPSTQTNGELEAARIAQEKNKIISEQERQQDIQRQQASSVTPAQSQAVALDATRGVRSAKTGQTREDYSRDNPPVGASSGNQKQPPAVNGASGQAAVAPADGQGGTNSSGATVPAAGGNDTSSRIDRSGASPVSIPPRTASNGDIATERFKAMLQSSTAPAGRLESPSPSPGIFNRQGPAVPTDTPWSDRRKTLNRNGR</sequence>
<organism evidence="3 4">
    <name type="scientific">Agrobacterium larrymoorei</name>
    <dbReference type="NCBI Taxonomy" id="160699"/>
    <lineage>
        <taxon>Bacteria</taxon>
        <taxon>Pseudomonadati</taxon>
        <taxon>Pseudomonadota</taxon>
        <taxon>Alphaproteobacteria</taxon>
        <taxon>Hyphomicrobiales</taxon>
        <taxon>Rhizobiaceae</taxon>
        <taxon>Rhizobium/Agrobacterium group</taxon>
        <taxon>Agrobacterium</taxon>
    </lineage>
</organism>
<feature type="domain" description="Large polyvalent protein associated" evidence="2">
    <location>
        <begin position="28"/>
        <end position="115"/>
    </location>
</feature>
<dbReference type="InterPro" id="IPR040738">
    <property type="entry name" value="LPD22"/>
</dbReference>
<keyword evidence="4" id="KW-1185">Reference proteome</keyword>
<evidence type="ECO:0000313" key="4">
    <source>
        <dbReference type="Proteomes" id="UP001224781"/>
    </source>
</evidence>
<feature type="region of interest" description="Disordered" evidence="1">
    <location>
        <begin position="561"/>
        <end position="735"/>
    </location>
</feature>
<gene>
    <name evidence="3" type="ORF">QE408_004135</name>
</gene>
<feature type="region of interest" description="Disordered" evidence="1">
    <location>
        <begin position="280"/>
        <end position="299"/>
    </location>
</feature>
<evidence type="ECO:0000313" key="3">
    <source>
        <dbReference type="EMBL" id="MDQ1186992.1"/>
    </source>
</evidence>
<dbReference type="EMBL" id="JAUTBL010000002">
    <property type="protein sequence ID" value="MDQ1186992.1"/>
    <property type="molecule type" value="Genomic_DNA"/>
</dbReference>
<dbReference type="RefSeq" id="WP_306934313.1">
    <property type="nucleotide sequence ID" value="NZ_JAUTBL010000002.1"/>
</dbReference>
<protein>
    <recommendedName>
        <fullName evidence="2">Large polyvalent protein associated domain-containing protein</fullName>
    </recommendedName>
</protein>
<name>A0ABU0UPU6_9HYPH</name>
<reference evidence="3 4" key="1">
    <citation type="submission" date="2023-07" db="EMBL/GenBank/DDBJ databases">
        <title>Functional and genomic diversity of the sorghum phyllosphere microbiome.</title>
        <authorList>
            <person name="Shade A."/>
        </authorList>
    </citation>
    <scope>NUCLEOTIDE SEQUENCE [LARGE SCALE GENOMIC DNA]</scope>
    <source>
        <strain evidence="3 4">SORGH_AS_1126</strain>
    </source>
</reference>